<reference evidence="19 22" key="4">
    <citation type="submission" date="2019-02" db="EMBL/GenBank/DDBJ databases">
        <authorList>
            <consortium name="Pathogen Informatics"/>
        </authorList>
    </citation>
    <scope>NUCLEOTIDE SEQUENCE [LARGE SCALE GENOMIC DNA]</scope>
    <source>
        <strain evidence="19 22">3012STDY7078520</strain>
    </source>
</reference>
<dbReference type="InterPro" id="IPR006203">
    <property type="entry name" value="GHMP_knse_ATP-bd_CS"/>
</dbReference>
<dbReference type="NCBIfam" id="TIGR00191">
    <property type="entry name" value="thrB"/>
    <property type="match status" value="1"/>
</dbReference>
<protein>
    <recommendedName>
        <fullName evidence="4 13">Homoserine kinase</fullName>
        <shortName evidence="13">HK</shortName>
        <shortName evidence="13">HSK</shortName>
        <ecNumber evidence="3 13">2.7.1.39</ecNumber>
    </recommendedName>
</protein>
<comment type="pathway">
    <text evidence="1 13">Amino-acid biosynthesis; L-threonine biosynthesis; L-threonine from L-aspartate: step 4/5.</text>
</comment>
<dbReference type="SUPFAM" id="SSF55060">
    <property type="entry name" value="GHMP Kinase, C-terminal domain"/>
    <property type="match status" value="1"/>
</dbReference>
<comment type="subcellular location">
    <subcellularLocation>
        <location evidence="13">Cytoplasm</location>
    </subcellularLocation>
</comment>
<feature type="domain" description="GHMP kinase N-terminal" evidence="14">
    <location>
        <begin position="69"/>
        <end position="155"/>
    </location>
</feature>
<feature type="domain" description="GHMP kinase C-terminal" evidence="15">
    <location>
        <begin position="223"/>
        <end position="279"/>
    </location>
</feature>
<dbReference type="Proteomes" id="UP000076612">
    <property type="component" value="Unassembled WGS sequence"/>
</dbReference>
<evidence type="ECO:0000256" key="7">
    <source>
        <dbReference type="ARBA" id="ARBA00022697"/>
    </source>
</evidence>
<evidence type="ECO:0000259" key="14">
    <source>
        <dbReference type="Pfam" id="PF00288"/>
    </source>
</evidence>
<dbReference type="HAMAP" id="MF_00384">
    <property type="entry name" value="Homoser_kinase"/>
    <property type="match status" value="1"/>
</dbReference>
<dbReference type="Pfam" id="PF00288">
    <property type="entry name" value="GHMP_kinases_N"/>
    <property type="match status" value="1"/>
</dbReference>
<dbReference type="Gene3D" id="3.30.70.890">
    <property type="entry name" value="GHMP kinase, C-terminal domain"/>
    <property type="match status" value="1"/>
</dbReference>
<evidence type="ECO:0000256" key="12">
    <source>
        <dbReference type="ARBA" id="ARBA00049954"/>
    </source>
</evidence>
<comment type="function">
    <text evidence="12 13">Catalyzes the ATP-dependent phosphorylation of L-homoserine to L-homoserine phosphate.</text>
</comment>
<dbReference type="InterPro" id="IPR006204">
    <property type="entry name" value="GHMP_kinase_N_dom"/>
</dbReference>
<dbReference type="Proteomes" id="UP000594979">
    <property type="component" value="Chromosome"/>
</dbReference>
<dbReference type="InterPro" id="IPR014721">
    <property type="entry name" value="Ribsml_uS5_D2-typ_fold_subgr"/>
</dbReference>
<dbReference type="RefSeq" id="WP_063249732.1">
    <property type="nucleotide sequence ID" value="NZ_CAACXN010000014.1"/>
</dbReference>
<feature type="binding site" evidence="13">
    <location>
        <begin position="98"/>
        <end position="108"/>
    </location>
    <ligand>
        <name>ATP</name>
        <dbReference type="ChEBI" id="CHEBI:30616"/>
    </ligand>
</feature>
<gene>
    <name evidence="13 18" type="primary">thrB</name>
    <name evidence="16" type="ORF">AVW13_09930</name>
    <name evidence="17" type="ORF">B8X04_06805</name>
    <name evidence="18" type="ORF">I6G59_11325</name>
    <name evidence="19" type="ORF">NCTC12391_00984</name>
</gene>
<dbReference type="InterPro" id="IPR013750">
    <property type="entry name" value="GHMP_kinase_C_dom"/>
</dbReference>
<evidence type="ECO:0000259" key="15">
    <source>
        <dbReference type="Pfam" id="PF08544"/>
    </source>
</evidence>
<dbReference type="PROSITE" id="PS00627">
    <property type="entry name" value="GHMP_KINASES_ATP"/>
    <property type="match status" value="1"/>
</dbReference>
<dbReference type="GO" id="GO:0005737">
    <property type="term" value="C:cytoplasm"/>
    <property type="evidence" value="ECO:0007669"/>
    <property type="project" value="UniProtKB-SubCell"/>
</dbReference>
<dbReference type="PRINTS" id="PR00958">
    <property type="entry name" value="HOMSERKINASE"/>
</dbReference>
<evidence type="ECO:0000256" key="13">
    <source>
        <dbReference type="HAMAP-Rule" id="MF_00384"/>
    </source>
</evidence>
<dbReference type="KEGG" id="bcau:I6G59_11325"/>
<sequence length="302" mass="31291">MIRRLRIEVPATSANLGPGYDSFGLALGLVDTLELTVHDAPVDPTAVVTITGESAAELPRDGSHLIVSVLREVLAEIAPDAHAELLPRITLECTNRIPHSRGLGSSAAAVVAGIALAGRLAEAAGGRGLTPEEILERAAVIEGHPDNAAPAIFGGLTISLSDPARAWNVPVRTLSAVTVLVPEERLDTLTARGAIPAVVDHAVAAENAARTGLLVHALTEDRDALFDATADRLHQEARRSAYPGSMDLVDALRSRGIPAVISGAGPTVLALTESVPAEAVPPGVRILTVDIDEEGCRIADVV</sequence>
<evidence type="ECO:0000313" key="17">
    <source>
        <dbReference type="EMBL" id="PAK95961.1"/>
    </source>
</evidence>
<evidence type="ECO:0000313" key="16">
    <source>
        <dbReference type="EMBL" id="KZE20817.1"/>
    </source>
</evidence>
<keyword evidence="8 13" id="KW-0547">Nucleotide-binding</keyword>
<evidence type="ECO:0000256" key="6">
    <source>
        <dbReference type="ARBA" id="ARBA00022679"/>
    </source>
</evidence>
<dbReference type="EMBL" id="CAACXN010000014">
    <property type="protein sequence ID" value="VEW11851.1"/>
    <property type="molecule type" value="Genomic_DNA"/>
</dbReference>
<keyword evidence="7 13" id="KW-0791">Threonine biosynthesis</keyword>
<proteinExistence type="inferred from homology"/>
<dbReference type="UniPathway" id="UPA00050">
    <property type="reaction ID" value="UER00064"/>
</dbReference>
<comment type="catalytic activity">
    <reaction evidence="11 13">
        <text>L-homoserine + ATP = O-phospho-L-homoserine + ADP + H(+)</text>
        <dbReference type="Rhea" id="RHEA:13985"/>
        <dbReference type="ChEBI" id="CHEBI:15378"/>
        <dbReference type="ChEBI" id="CHEBI:30616"/>
        <dbReference type="ChEBI" id="CHEBI:57476"/>
        <dbReference type="ChEBI" id="CHEBI:57590"/>
        <dbReference type="ChEBI" id="CHEBI:456216"/>
        <dbReference type="EC" id="2.7.1.39"/>
    </reaction>
</comment>
<reference evidence="20" key="1">
    <citation type="submission" date="2016-01" db="EMBL/GenBank/DDBJ databases">
        <title>Draft genome of Chromobacterium sp. F49.</title>
        <authorList>
            <person name="Hong K.W."/>
        </authorList>
    </citation>
    <scope>NUCLEOTIDE SEQUENCE [LARGE SCALE GENOMIC DNA]</scope>
    <source>
        <strain evidence="20">M40</strain>
    </source>
</reference>
<evidence type="ECO:0000313" key="18">
    <source>
        <dbReference type="EMBL" id="QPS32598.1"/>
    </source>
</evidence>
<dbReference type="GO" id="GO:0005524">
    <property type="term" value="F:ATP binding"/>
    <property type="evidence" value="ECO:0007669"/>
    <property type="project" value="UniProtKB-UniRule"/>
</dbReference>
<dbReference type="STRING" id="33889.AVW13_09930"/>
<comment type="similarity">
    <text evidence="2 13">Belongs to the GHMP kinase family. Homoserine kinase subfamily.</text>
</comment>
<dbReference type="AlphaFoldDB" id="A0A163AI39"/>
<evidence type="ECO:0000313" key="22">
    <source>
        <dbReference type="Proteomes" id="UP000386281"/>
    </source>
</evidence>
<keyword evidence="13" id="KW-0963">Cytoplasm</keyword>
<evidence type="ECO:0000256" key="3">
    <source>
        <dbReference type="ARBA" id="ARBA00012078"/>
    </source>
</evidence>
<reference evidence="18 23" key="5">
    <citation type="submission" date="2020-12" db="EMBL/GenBank/DDBJ databases">
        <title>FDA dAtabase for Regulatory Grade micrObial Sequences (FDA-ARGOS): Supporting development and validation of Infectious Disease Dx tests.</title>
        <authorList>
            <person name="Sproer C."/>
            <person name="Gronow S."/>
            <person name="Severitt S."/>
            <person name="Schroder I."/>
            <person name="Tallon L."/>
            <person name="Sadzewicz L."/>
            <person name="Zhao X."/>
            <person name="Boylan J."/>
            <person name="Ott S."/>
            <person name="Bowen H."/>
            <person name="Vavikolanu K."/>
            <person name="Mehta A."/>
            <person name="Aluvathingal J."/>
            <person name="Nadendla S."/>
            <person name="Lowell S."/>
            <person name="Myers T."/>
            <person name="Yan Y."/>
            <person name="Sichtig H."/>
        </authorList>
    </citation>
    <scope>NUCLEOTIDE SEQUENCE [LARGE SCALE GENOMIC DNA]</scope>
    <source>
        <strain evidence="18 23">FDAARGOS_902</strain>
    </source>
</reference>
<dbReference type="EC" id="2.7.1.39" evidence="3 13"/>
<dbReference type="SUPFAM" id="SSF54211">
    <property type="entry name" value="Ribosomal protein S5 domain 2-like"/>
    <property type="match status" value="1"/>
</dbReference>
<dbReference type="InterPro" id="IPR020568">
    <property type="entry name" value="Ribosomal_Su5_D2-typ_SF"/>
</dbReference>
<organism evidence="18 23">
    <name type="scientific">Brevibacterium casei</name>
    <dbReference type="NCBI Taxonomy" id="33889"/>
    <lineage>
        <taxon>Bacteria</taxon>
        <taxon>Bacillati</taxon>
        <taxon>Actinomycetota</taxon>
        <taxon>Actinomycetes</taxon>
        <taxon>Micrococcales</taxon>
        <taxon>Brevibacteriaceae</taxon>
        <taxon>Brevibacterium</taxon>
    </lineage>
</organism>
<evidence type="ECO:0000256" key="2">
    <source>
        <dbReference type="ARBA" id="ARBA00007370"/>
    </source>
</evidence>
<dbReference type="Proteomes" id="UP000386281">
    <property type="component" value="Unassembled WGS sequence"/>
</dbReference>
<evidence type="ECO:0000313" key="21">
    <source>
        <dbReference type="Proteomes" id="UP000216867"/>
    </source>
</evidence>
<name>A0A163AI39_9MICO</name>
<evidence type="ECO:0000256" key="11">
    <source>
        <dbReference type="ARBA" id="ARBA00049375"/>
    </source>
</evidence>
<dbReference type="Pfam" id="PF08544">
    <property type="entry name" value="GHMP_kinases_C"/>
    <property type="match status" value="1"/>
</dbReference>
<dbReference type="PIRSF" id="PIRSF000676">
    <property type="entry name" value="Homoser_kin"/>
    <property type="match status" value="1"/>
</dbReference>
<dbReference type="GO" id="GO:0009088">
    <property type="term" value="P:threonine biosynthetic process"/>
    <property type="evidence" value="ECO:0007669"/>
    <property type="project" value="UniProtKB-UniRule"/>
</dbReference>
<dbReference type="InterPro" id="IPR000870">
    <property type="entry name" value="Homoserine_kinase"/>
</dbReference>
<evidence type="ECO:0000313" key="20">
    <source>
        <dbReference type="Proteomes" id="UP000076612"/>
    </source>
</evidence>
<dbReference type="PANTHER" id="PTHR20861:SF1">
    <property type="entry name" value="HOMOSERINE KINASE"/>
    <property type="match status" value="1"/>
</dbReference>
<evidence type="ECO:0000256" key="5">
    <source>
        <dbReference type="ARBA" id="ARBA00022605"/>
    </source>
</evidence>
<reference evidence="16" key="2">
    <citation type="submission" date="2016-01" db="EMBL/GenBank/DDBJ databases">
        <authorList>
            <person name="Hong K.W."/>
        </authorList>
    </citation>
    <scope>NUCLEOTIDE SEQUENCE</scope>
    <source>
        <strain evidence="16">M40</strain>
    </source>
</reference>
<reference evidence="17 21" key="3">
    <citation type="submission" date="2017-04" db="EMBL/GenBank/DDBJ databases">
        <title>Kefir bacterial isolates.</title>
        <authorList>
            <person name="Kim Y."/>
            <person name="Blasche S."/>
            <person name="Patil K.R."/>
        </authorList>
    </citation>
    <scope>NUCLEOTIDE SEQUENCE [LARGE SCALE GENOMIC DNA]</scope>
    <source>
        <strain evidence="17 21">OG2</strain>
    </source>
</reference>
<dbReference type="GO" id="GO:0004413">
    <property type="term" value="F:homoserine kinase activity"/>
    <property type="evidence" value="ECO:0007669"/>
    <property type="project" value="UniProtKB-UniRule"/>
</dbReference>
<evidence type="ECO:0000256" key="10">
    <source>
        <dbReference type="ARBA" id="ARBA00022840"/>
    </source>
</evidence>
<dbReference type="EMBL" id="NCWY01000005">
    <property type="protein sequence ID" value="PAK95961.1"/>
    <property type="molecule type" value="Genomic_DNA"/>
</dbReference>
<accession>A0A163AI39</accession>
<keyword evidence="5 13" id="KW-0028">Amino-acid biosynthesis</keyword>
<dbReference type="InterPro" id="IPR036554">
    <property type="entry name" value="GHMP_kinase_C_sf"/>
</dbReference>
<dbReference type="Proteomes" id="UP000216867">
    <property type="component" value="Unassembled WGS sequence"/>
</dbReference>
<keyword evidence="9 13" id="KW-0418">Kinase</keyword>
<evidence type="ECO:0000256" key="9">
    <source>
        <dbReference type="ARBA" id="ARBA00022777"/>
    </source>
</evidence>
<keyword evidence="10 13" id="KW-0067">ATP-binding</keyword>
<dbReference type="PANTHER" id="PTHR20861">
    <property type="entry name" value="HOMOSERINE/4-DIPHOSPHOCYTIDYL-2-C-METHYL-D-ERYTHRITOL KINASE"/>
    <property type="match status" value="1"/>
</dbReference>
<keyword evidence="6 13" id="KW-0808">Transferase</keyword>
<dbReference type="EMBL" id="CP065682">
    <property type="protein sequence ID" value="QPS32598.1"/>
    <property type="molecule type" value="Genomic_DNA"/>
</dbReference>
<dbReference type="Gene3D" id="3.30.230.10">
    <property type="match status" value="1"/>
</dbReference>
<evidence type="ECO:0000256" key="4">
    <source>
        <dbReference type="ARBA" id="ARBA00017858"/>
    </source>
</evidence>
<evidence type="ECO:0000256" key="8">
    <source>
        <dbReference type="ARBA" id="ARBA00022741"/>
    </source>
</evidence>
<dbReference type="EMBL" id="LQQR01000014">
    <property type="protein sequence ID" value="KZE20817.1"/>
    <property type="molecule type" value="Genomic_DNA"/>
</dbReference>
<evidence type="ECO:0000313" key="19">
    <source>
        <dbReference type="EMBL" id="VEW11851.1"/>
    </source>
</evidence>
<evidence type="ECO:0000256" key="1">
    <source>
        <dbReference type="ARBA" id="ARBA00005015"/>
    </source>
</evidence>
<evidence type="ECO:0000313" key="23">
    <source>
        <dbReference type="Proteomes" id="UP000594979"/>
    </source>
</evidence>